<feature type="signal peptide" evidence="1">
    <location>
        <begin position="1"/>
        <end position="19"/>
    </location>
</feature>
<comment type="caution">
    <text evidence="2">The sequence shown here is derived from an EMBL/GenBank/DDBJ whole genome shotgun (WGS) entry which is preliminary data.</text>
</comment>
<evidence type="ECO:0000313" key="3">
    <source>
        <dbReference type="Proteomes" id="UP001175227"/>
    </source>
</evidence>
<protein>
    <recommendedName>
        <fullName evidence="4">Secreted protein</fullName>
    </recommendedName>
</protein>
<sequence length="87" mass="9584">MLSLMLLSCHSSVPSFVVAVAKSPSKETSLCLAQSYPVSQRRHVPNDASHPRYLLVLECVICTQFFGWLSYGRLSSGVSYVPACNDF</sequence>
<proteinExistence type="predicted"/>
<dbReference type="EMBL" id="JAUEPR010000009">
    <property type="protein sequence ID" value="KAK0480539.1"/>
    <property type="molecule type" value="Genomic_DNA"/>
</dbReference>
<evidence type="ECO:0008006" key="4">
    <source>
        <dbReference type="Google" id="ProtNLM"/>
    </source>
</evidence>
<evidence type="ECO:0000256" key="1">
    <source>
        <dbReference type="SAM" id="SignalP"/>
    </source>
</evidence>
<organism evidence="2 3">
    <name type="scientific">Armillaria novae-zelandiae</name>
    <dbReference type="NCBI Taxonomy" id="153914"/>
    <lineage>
        <taxon>Eukaryota</taxon>
        <taxon>Fungi</taxon>
        <taxon>Dikarya</taxon>
        <taxon>Basidiomycota</taxon>
        <taxon>Agaricomycotina</taxon>
        <taxon>Agaricomycetes</taxon>
        <taxon>Agaricomycetidae</taxon>
        <taxon>Agaricales</taxon>
        <taxon>Marasmiineae</taxon>
        <taxon>Physalacriaceae</taxon>
        <taxon>Armillaria</taxon>
    </lineage>
</organism>
<keyword evidence="3" id="KW-1185">Reference proteome</keyword>
<evidence type="ECO:0000313" key="2">
    <source>
        <dbReference type="EMBL" id="KAK0480539.1"/>
    </source>
</evidence>
<reference evidence="2" key="1">
    <citation type="submission" date="2023-06" db="EMBL/GenBank/DDBJ databases">
        <authorList>
            <consortium name="Lawrence Berkeley National Laboratory"/>
            <person name="Ahrendt S."/>
            <person name="Sahu N."/>
            <person name="Indic B."/>
            <person name="Wong-Bajracharya J."/>
            <person name="Merenyi Z."/>
            <person name="Ke H.-M."/>
            <person name="Monk M."/>
            <person name="Kocsube S."/>
            <person name="Drula E."/>
            <person name="Lipzen A."/>
            <person name="Balint B."/>
            <person name="Henrissat B."/>
            <person name="Andreopoulos B."/>
            <person name="Martin F.M."/>
            <person name="Harder C.B."/>
            <person name="Rigling D."/>
            <person name="Ford K.L."/>
            <person name="Foster G.D."/>
            <person name="Pangilinan J."/>
            <person name="Papanicolaou A."/>
            <person name="Barry K."/>
            <person name="LaButti K."/>
            <person name="Viragh M."/>
            <person name="Koriabine M."/>
            <person name="Yan M."/>
            <person name="Riley R."/>
            <person name="Champramary S."/>
            <person name="Plett K.L."/>
            <person name="Tsai I.J."/>
            <person name="Slot J."/>
            <person name="Sipos G."/>
            <person name="Plett J."/>
            <person name="Nagy L.G."/>
            <person name="Grigoriev I.V."/>
        </authorList>
    </citation>
    <scope>NUCLEOTIDE SEQUENCE</scope>
    <source>
        <strain evidence="2">ICMP 16352</strain>
    </source>
</reference>
<keyword evidence="1" id="KW-0732">Signal</keyword>
<accession>A0AA39UFQ2</accession>
<dbReference type="AlphaFoldDB" id="A0AA39UFQ2"/>
<dbReference type="Proteomes" id="UP001175227">
    <property type="component" value="Unassembled WGS sequence"/>
</dbReference>
<feature type="chain" id="PRO_5041383750" description="Secreted protein" evidence="1">
    <location>
        <begin position="20"/>
        <end position="87"/>
    </location>
</feature>
<name>A0AA39UFQ2_9AGAR</name>
<gene>
    <name evidence="2" type="ORF">IW261DRAFT_1125423</name>
</gene>